<dbReference type="OrthoDB" id="9812435at2"/>
<keyword evidence="4" id="KW-0804">Transcription</keyword>
<feature type="domain" description="HTH lysR-type" evidence="8">
    <location>
        <begin position="4"/>
        <end position="61"/>
    </location>
</feature>
<comment type="caution">
    <text evidence="9">The sequence shown here is derived from an EMBL/GenBank/DDBJ whole genome shotgun (WGS) entry which is preliminary data.</text>
</comment>
<dbReference type="InterPro" id="IPR000847">
    <property type="entry name" value="LysR_HTH_N"/>
</dbReference>
<reference evidence="9 11" key="1">
    <citation type="submission" date="2018-08" db="EMBL/GenBank/DDBJ databases">
        <title>Genome sequencing of Agrobacterium vitis strain ICMP 10754.</title>
        <authorList>
            <person name="Visnovsky S.B."/>
            <person name="Pitman A.R."/>
        </authorList>
    </citation>
    <scope>NUCLEOTIDE SEQUENCE [LARGE SCALE GENOMIC DNA]</scope>
    <source>
        <strain evidence="9 11">ICMP 10754</strain>
    </source>
</reference>
<dbReference type="Pfam" id="PF03466">
    <property type="entry name" value="LysR_substrate"/>
    <property type="match status" value="1"/>
</dbReference>
<dbReference type="PROSITE" id="PS50931">
    <property type="entry name" value="HTH_LYSR"/>
    <property type="match status" value="1"/>
</dbReference>
<dbReference type="AlphaFoldDB" id="A0A120D9A9"/>
<dbReference type="Gene3D" id="3.40.190.10">
    <property type="entry name" value="Periplasmic binding protein-like II"/>
    <property type="match status" value="2"/>
</dbReference>
<evidence type="ECO:0000256" key="2">
    <source>
        <dbReference type="ARBA" id="ARBA00023015"/>
    </source>
</evidence>
<keyword evidence="3" id="KW-0238">DNA-binding</keyword>
<comment type="similarity">
    <text evidence="1">Belongs to the LysR transcriptional regulatory family.</text>
</comment>
<dbReference type="InterPro" id="IPR005119">
    <property type="entry name" value="LysR_subst-bd"/>
</dbReference>
<reference evidence="10 12" key="2">
    <citation type="submission" date="2019-12" db="EMBL/GenBank/DDBJ databases">
        <title>Whole-genome sequencing of Allorhizobium vitis.</title>
        <authorList>
            <person name="Gan H.M."/>
            <person name="Szegedi E."/>
            <person name="Burr T."/>
            <person name="Savka M.A."/>
        </authorList>
    </citation>
    <scope>NUCLEOTIDE SEQUENCE [LARGE SCALE GENOMIC DNA]</scope>
    <source>
        <strain evidence="10 12">CG415</strain>
    </source>
</reference>
<dbReference type="InterPro" id="IPR058163">
    <property type="entry name" value="LysR-type_TF_proteobact-type"/>
</dbReference>
<evidence type="ECO:0000256" key="3">
    <source>
        <dbReference type="ARBA" id="ARBA00023125"/>
    </source>
</evidence>
<dbReference type="FunFam" id="1.10.10.10:FF:000001">
    <property type="entry name" value="LysR family transcriptional regulator"/>
    <property type="match status" value="1"/>
</dbReference>
<dbReference type="InterPro" id="IPR036390">
    <property type="entry name" value="WH_DNA-bd_sf"/>
</dbReference>
<accession>A0A120D9A9</accession>
<dbReference type="Pfam" id="PF00126">
    <property type="entry name" value="HTH_1"/>
    <property type="match status" value="1"/>
</dbReference>
<dbReference type="EMBL" id="WPHU01000003">
    <property type="protein sequence ID" value="MVA56060.1"/>
    <property type="molecule type" value="Genomic_DNA"/>
</dbReference>
<dbReference type="GeneID" id="60684535"/>
<evidence type="ECO:0000313" key="11">
    <source>
        <dbReference type="Proteomes" id="UP000436911"/>
    </source>
</evidence>
<keyword evidence="2" id="KW-0805">Transcription regulation</keyword>
<evidence type="ECO:0000256" key="7">
    <source>
        <dbReference type="ARBA" id="ARBA00083243"/>
    </source>
</evidence>
<dbReference type="PANTHER" id="PTHR30537">
    <property type="entry name" value="HTH-TYPE TRANSCRIPTIONAL REGULATOR"/>
    <property type="match status" value="1"/>
</dbReference>
<evidence type="ECO:0000313" key="10">
    <source>
        <dbReference type="EMBL" id="MVA56060.1"/>
    </source>
</evidence>
<dbReference type="EMBL" id="QUSG01000012">
    <property type="protein sequence ID" value="KAA3525358.1"/>
    <property type="molecule type" value="Genomic_DNA"/>
</dbReference>
<dbReference type="InterPro" id="IPR036388">
    <property type="entry name" value="WH-like_DNA-bd_sf"/>
</dbReference>
<evidence type="ECO:0000313" key="9">
    <source>
        <dbReference type="EMBL" id="KAA3525358.1"/>
    </source>
</evidence>
<sequence>MNDLPLADLDAFATIARLRNFRAAGKLRGVSASSLSEAMRRLEARVGVRLLNRTTRSVTLTDAGARLLERLSPTLADIELALDDINQFRERPFGRLRLNVPGIVARCVLPPVVTGFLAAYPDILLEVRVNDALIDVLAEGCDAGIRYEESLHQDMIAVPIGPRRQRYVCVAAPSYLAQYGRPEHPRDLIHHRSILHRFNSGRVNEWHFERDGEAINVSPPPRLIAETVDLELAAVRAGLGMMGTFEDFVIEDLNAGRLERVLTDWEDEFSGPFLYYHSRRHMPVPLRVFVDYIRQHGDPG</sequence>
<dbReference type="SUPFAM" id="SSF46785">
    <property type="entry name" value="Winged helix' DNA-binding domain"/>
    <property type="match status" value="1"/>
</dbReference>
<comment type="function">
    <text evidence="5">Transcriptional regulator of the ttuABCDE tartrate utilization operon.</text>
</comment>
<gene>
    <name evidence="9" type="ORF">DXT89_18720</name>
    <name evidence="10" type="ORF">GOZ88_08035</name>
</gene>
<evidence type="ECO:0000256" key="1">
    <source>
        <dbReference type="ARBA" id="ARBA00009437"/>
    </source>
</evidence>
<dbReference type="Gene3D" id="1.10.10.10">
    <property type="entry name" value="Winged helix-like DNA-binding domain superfamily/Winged helix DNA-binding domain"/>
    <property type="match status" value="1"/>
</dbReference>
<dbReference type="Proteomes" id="UP000440716">
    <property type="component" value="Unassembled WGS sequence"/>
</dbReference>
<protein>
    <recommendedName>
        <fullName evidence="6">HTH-type transcriptional regulator TtuA</fullName>
    </recommendedName>
    <alternativeName>
        <fullName evidence="7">Tartrate utilization transcriptional regulator</fullName>
    </alternativeName>
</protein>
<dbReference type="RefSeq" id="WP_060719799.1">
    <property type="nucleotide sequence ID" value="NZ_CP055265.1"/>
</dbReference>
<evidence type="ECO:0000313" key="12">
    <source>
        <dbReference type="Proteomes" id="UP000440716"/>
    </source>
</evidence>
<dbReference type="GO" id="GO:0003677">
    <property type="term" value="F:DNA binding"/>
    <property type="evidence" value="ECO:0007669"/>
    <property type="project" value="UniProtKB-KW"/>
</dbReference>
<name>A0A120D9A9_AGRVI</name>
<dbReference type="Proteomes" id="UP000436911">
    <property type="component" value="Unassembled WGS sequence"/>
</dbReference>
<dbReference type="CDD" id="cd08474">
    <property type="entry name" value="PBP2_CrgA_like_5"/>
    <property type="match status" value="1"/>
</dbReference>
<dbReference type="PANTHER" id="PTHR30537:SF5">
    <property type="entry name" value="HTH-TYPE TRANSCRIPTIONAL ACTIVATOR TTDR-RELATED"/>
    <property type="match status" value="1"/>
</dbReference>
<evidence type="ECO:0000256" key="5">
    <source>
        <dbReference type="ARBA" id="ARBA00054626"/>
    </source>
</evidence>
<evidence type="ECO:0000259" key="8">
    <source>
        <dbReference type="PROSITE" id="PS50931"/>
    </source>
</evidence>
<evidence type="ECO:0000256" key="6">
    <source>
        <dbReference type="ARBA" id="ARBA00067332"/>
    </source>
</evidence>
<proteinExistence type="inferred from homology"/>
<organism evidence="9 11">
    <name type="scientific">Agrobacterium vitis</name>
    <name type="common">Rhizobium vitis</name>
    <dbReference type="NCBI Taxonomy" id="373"/>
    <lineage>
        <taxon>Bacteria</taxon>
        <taxon>Pseudomonadati</taxon>
        <taxon>Pseudomonadota</taxon>
        <taxon>Alphaproteobacteria</taxon>
        <taxon>Hyphomicrobiales</taxon>
        <taxon>Rhizobiaceae</taxon>
        <taxon>Rhizobium/Agrobacterium group</taxon>
        <taxon>Agrobacterium</taxon>
    </lineage>
</organism>
<dbReference type="GO" id="GO:0003700">
    <property type="term" value="F:DNA-binding transcription factor activity"/>
    <property type="evidence" value="ECO:0007669"/>
    <property type="project" value="InterPro"/>
</dbReference>
<dbReference type="SUPFAM" id="SSF53850">
    <property type="entry name" value="Periplasmic binding protein-like II"/>
    <property type="match status" value="1"/>
</dbReference>
<evidence type="ECO:0000256" key="4">
    <source>
        <dbReference type="ARBA" id="ARBA00023163"/>
    </source>
</evidence>